<keyword evidence="5 16" id="KW-0285">Flavoprotein</keyword>
<dbReference type="Pfam" id="PF00067">
    <property type="entry name" value="p450"/>
    <property type="match status" value="1"/>
</dbReference>
<dbReference type="SUPFAM" id="SSF52343">
    <property type="entry name" value="Ferredoxin reductase-like, C-terminal NADP-linked domain"/>
    <property type="match status" value="1"/>
</dbReference>
<dbReference type="AlphaFoldDB" id="A0A0B7K8H0"/>
<gene>
    <name evidence="21" type="ORF">BN869_000007865_1</name>
</gene>
<keyword evidence="4 16" id="KW-0349">Heme</keyword>
<dbReference type="GO" id="GO:0070330">
    <property type="term" value="F:aromatase activity"/>
    <property type="evidence" value="ECO:0007669"/>
    <property type="project" value="UniProtKB-UniRule"/>
</dbReference>
<dbReference type="InterPro" id="IPR017927">
    <property type="entry name" value="FAD-bd_FR_type"/>
</dbReference>
<proteinExistence type="inferred from homology"/>
<feature type="region of interest" description="Disordered" evidence="18">
    <location>
        <begin position="651"/>
        <end position="671"/>
    </location>
</feature>
<dbReference type="SUPFAM" id="SSF52218">
    <property type="entry name" value="Flavoproteins"/>
    <property type="match status" value="1"/>
</dbReference>
<evidence type="ECO:0000256" key="14">
    <source>
        <dbReference type="ARBA" id="ARBA00047827"/>
    </source>
</evidence>
<sequence length="1075" mass="120266">MAATVEIPEPPAYPFVGHVFQISPTFQLGSFRDLADQYGDIYRLRFPGIKIVVLYTQALINETCDEKRFKKCIAPPLEHIRLGVHNGLFTARDGEEPWGIAHRVLIPDFGPLKIRGMYDEMYDVAKQLTLKWARAGPREWVKPTEDFTRLTLDTIALCSMGFRFNSFYSQEMHPFVQAMADFLYECGEMDKRIFPNFFYRNRDNTLCKNIDTLRRTAQDVLDARKSGLDDRDNDLLTAMLKGVDPQTGKKMTDGSILDNLITFLIAGHETTSGMLSYAFYQMLHNPETFQKAQQEIDTVCGKGRITIDHISKLPYINAILRETLRLTSTIPAFAVEPKEDTIIAGKYFVQKGQPIVNLVFKAHLDPAVFGDTVNEFIPERMLDDNFNRLNREFPNCWKPFGNGKRSCIGRAFAWQEALLIMAMLLQNFNFELEPGYELSHKQTLTIKPDKLAMRAILRDGLTPVTLEQRLGGSGPRTSDSKAAEAGLASGEGKSKPLTILYGSNSGTCKSFAQQVAANAPRHGFRAVKLESLDTGKEYLSTDHPTVIVTASFEGEPPDNARQFVSWIQSLDAEKKPLDKVSYAVFGCGHSDWVNTHQRIPKLIDSRLADLGAERLVGLGTSDVSTGATFGEFEAWEDGMLWPALKARYGDNDQSSSASNSEPQGVSAIVSNPRNSTLRQDVRLATVIKAETLTAYEGGELTLKKHVEVELPPELKYETGDYLVVLPVDPEETVRRAMRALGVSWDAHLDITSDVPVALPMEGSVSARDVLGSYIELSQPATKKNILKLIQITNDEKTIQGLSQLANDHYTEEISAKRVSVLDLLERFQALHIPIGTFLSMLPPMRVRQYSISSSPFFKPSHATLTFSTLRVPSLSNPSNPHIGVASSYLASLQPSDVIQVNVRPSLPAFSLPSDPETTPLFLVAAGTGIAPFRAFIQERALQVSSGKKLAPAYLYFGCRSPETDDLYRAQLNEWERLGVVQVRRAYSRSTTTPESQGCKYVQDRLLKDRKEVWDLWEKGGAKVFVCGSKAVGEGVRDAMIRMKREASQKDDRGESELTKWFHAQRNVRYFEDIFD</sequence>
<dbReference type="InterPro" id="IPR017938">
    <property type="entry name" value="Riboflavin_synthase-like_b-brl"/>
</dbReference>
<evidence type="ECO:0000313" key="21">
    <source>
        <dbReference type="EMBL" id="CEO51807.1"/>
    </source>
</evidence>
<evidence type="ECO:0000259" key="19">
    <source>
        <dbReference type="PROSITE" id="PS50902"/>
    </source>
</evidence>
<dbReference type="GO" id="GO:0005829">
    <property type="term" value="C:cytosol"/>
    <property type="evidence" value="ECO:0007669"/>
    <property type="project" value="TreeGrafter"/>
</dbReference>
<dbReference type="FunFam" id="2.40.30.10:FF:000198">
    <property type="entry name" value="Bifunctional cytochrome P450/NADPH--P450 reductase"/>
    <property type="match status" value="1"/>
</dbReference>
<keyword evidence="3 16" id="KW-0813">Transport</keyword>
<keyword evidence="6 16" id="KW-0288">FMN</keyword>
<reference evidence="21" key="1">
    <citation type="submission" date="2015-01" db="EMBL/GenBank/DDBJ databases">
        <authorList>
            <person name="Durling Mikael"/>
        </authorList>
    </citation>
    <scope>NUCLEOTIDE SEQUENCE</scope>
</reference>
<dbReference type="GO" id="GO:0050660">
    <property type="term" value="F:flavin adenine dinucleotide binding"/>
    <property type="evidence" value="ECO:0007669"/>
    <property type="project" value="TreeGrafter"/>
</dbReference>
<dbReference type="Gene3D" id="1.20.990.10">
    <property type="entry name" value="NADPH-cytochrome p450 Reductase, Chain A, domain 3"/>
    <property type="match status" value="1"/>
</dbReference>
<evidence type="ECO:0000256" key="6">
    <source>
        <dbReference type="ARBA" id="ARBA00022643"/>
    </source>
</evidence>
<dbReference type="PROSITE" id="PS51384">
    <property type="entry name" value="FAD_FR"/>
    <property type="match status" value="1"/>
</dbReference>
<feature type="domain" description="FAD-binding FR-type" evidence="20">
    <location>
        <begin position="679"/>
        <end position="912"/>
    </location>
</feature>
<dbReference type="InterPro" id="IPR023206">
    <property type="entry name" value="Bifunctional_P450_P450_red"/>
</dbReference>
<evidence type="ECO:0000256" key="18">
    <source>
        <dbReference type="SAM" id="MobiDB-lite"/>
    </source>
</evidence>
<evidence type="ECO:0000256" key="2">
    <source>
        <dbReference type="ARBA" id="ARBA00010018"/>
    </source>
</evidence>
<dbReference type="PIRSF" id="PIRSF000209">
    <property type="entry name" value="Bifunctional_P450_P450R"/>
    <property type="match status" value="1"/>
</dbReference>
<dbReference type="InterPro" id="IPR029039">
    <property type="entry name" value="Flavoprotein-like_sf"/>
</dbReference>
<evidence type="ECO:0000256" key="9">
    <source>
        <dbReference type="ARBA" id="ARBA00022857"/>
    </source>
</evidence>
<dbReference type="EMBL" id="CDPU01000025">
    <property type="protein sequence ID" value="CEO51807.1"/>
    <property type="molecule type" value="Genomic_DNA"/>
</dbReference>
<dbReference type="Pfam" id="PF00258">
    <property type="entry name" value="Flavodoxin_1"/>
    <property type="match status" value="1"/>
</dbReference>
<dbReference type="Pfam" id="PF00667">
    <property type="entry name" value="FAD_binding_1"/>
    <property type="match status" value="1"/>
</dbReference>
<dbReference type="EC" id="1.6.2.4" evidence="16"/>
<dbReference type="CDD" id="cd06206">
    <property type="entry name" value="bifunctional_CYPOR"/>
    <property type="match status" value="1"/>
</dbReference>
<keyword evidence="7 16" id="KW-0479">Metal-binding</keyword>
<keyword evidence="11 16" id="KW-0560">Oxidoreductase</keyword>
<dbReference type="Gene3D" id="3.40.50.80">
    <property type="entry name" value="Nucleotide-binding domain of ferredoxin-NADP reductase (FNR) module"/>
    <property type="match status" value="1"/>
</dbReference>
<evidence type="ECO:0000256" key="15">
    <source>
        <dbReference type="ARBA" id="ARBA00049342"/>
    </source>
</evidence>
<dbReference type="InterPro" id="IPR039261">
    <property type="entry name" value="FNR_nucleotide-bd"/>
</dbReference>
<feature type="domain" description="Flavodoxin-like" evidence="19">
    <location>
        <begin position="497"/>
        <end position="640"/>
    </location>
</feature>
<evidence type="ECO:0000256" key="8">
    <source>
        <dbReference type="ARBA" id="ARBA00022827"/>
    </source>
</evidence>
<evidence type="ECO:0000256" key="11">
    <source>
        <dbReference type="ARBA" id="ARBA00023002"/>
    </source>
</evidence>
<dbReference type="InterPro" id="IPR002401">
    <property type="entry name" value="Cyt_P450_E_grp-I"/>
</dbReference>
<evidence type="ECO:0000256" key="1">
    <source>
        <dbReference type="ARBA" id="ARBA00001971"/>
    </source>
</evidence>
<keyword evidence="10 16" id="KW-0249">Electron transport</keyword>
<keyword evidence="8 16" id="KW-0274">FAD</keyword>
<dbReference type="GO" id="GO:0010181">
    <property type="term" value="F:FMN binding"/>
    <property type="evidence" value="ECO:0007669"/>
    <property type="project" value="UniProtKB-UniRule"/>
</dbReference>
<dbReference type="Pfam" id="PF00175">
    <property type="entry name" value="NAD_binding_1"/>
    <property type="match status" value="1"/>
</dbReference>
<evidence type="ECO:0000256" key="4">
    <source>
        <dbReference type="ARBA" id="ARBA00022617"/>
    </source>
</evidence>
<evidence type="ECO:0000256" key="16">
    <source>
        <dbReference type="PIRNR" id="PIRNR000209"/>
    </source>
</evidence>
<keyword evidence="12 16" id="KW-0408">Iron</keyword>
<protein>
    <recommendedName>
        <fullName evidence="16">Bifunctional cytochrome P450/NADPH--P450 reductase</fullName>
    </recommendedName>
    <domain>
        <recommendedName>
            <fullName evidence="16">Cytochrome P450</fullName>
            <ecNumber evidence="16">1.14.14.1</ecNumber>
        </recommendedName>
    </domain>
    <domain>
        <recommendedName>
            <fullName evidence="16">NADPH--cytochrome P450 reductase</fullName>
            <ecNumber evidence="16">1.6.2.4</ecNumber>
        </recommendedName>
    </domain>
</protein>
<evidence type="ECO:0000256" key="12">
    <source>
        <dbReference type="ARBA" id="ARBA00023004"/>
    </source>
</evidence>
<dbReference type="InterPro" id="IPR008254">
    <property type="entry name" value="Flavodoxin/NO_synth"/>
</dbReference>
<dbReference type="Gene3D" id="3.40.50.360">
    <property type="match status" value="1"/>
</dbReference>
<accession>A0A0B7K8H0</accession>
<dbReference type="FunFam" id="1.10.630.10:FF:000040">
    <property type="entry name" value="Bifunctional cytochrome P450/NADPH--P450 reductase"/>
    <property type="match status" value="1"/>
</dbReference>
<dbReference type="InterPro" id="IPR036396">
    <property type="entry name" value="Cyt_P450_sf"/>
</dbReference>
<dbReference type="SUPFAM" id="SSF48264">
    <property type="entry name" value="Cytochrome P450"/>
    <property type="match status" value="1"/>
</dbReference>
<evidence type="ECO:0000256" key="3">
    <source>
        <dbReference type="ARBA" id="ARBA00022448"/>
    </source>
</evidence>
<comment type="similarity">
    <text evidence="2 16">In the N-terminal section; belongs to the cytochrome P450 family.</text>
</comment>
<comment type="cofactor">
    <cofactor evidence="1 16 17">
        <name>heme</name>
        <dbReference type="ChEBI" id="CHEBI:30413"/>
    </cofactor>
</comment>
<dbReference type="PRINTS" id="PR00385">
    <property type="entry name" value="P450"/>
</dbReference>
<dbReference type="PANTHER" id="PTHR19384">
    <property type="entry name" value="NITRIC OXIDE SYNTHASE-RELATED"/>
    <property type="match status" value="1"/>
</dbReference>
<dbReference type="EC" id="1.14.14.1" evidence="16"/>
<dbReference type="Gene3D" id="1.10.630.10">
    <property type="entry name" value="Cytochrome P450"/>
    <property type="match status" value="1"/>
</dbReference>
<dbReference type="InterPro" id="IPR023173">
    <property type="entry name" value="NADPH_Cyt_P450_Rdtase_alpha"/>
</dbReference>
<evidence type="ECO:0000256" key="10">
    <source>
        <dbReference type="ARBA" id="ARBA00022982"/>
    </source>
</evidence>
<dbReference type="GO" id="GO:0003958">
    <property type="term" value="F:NADPH-hemoprotein reductase activity"/>
    <property type="evidence" value="ECO:0007669"/>
    <property type="project" value="UniProtKB-UniRule"/>
</dbReference>
<evidence type="ECO:0000256" key="13">
    <source>
        <dbReference type="ARBA" id="ARBA00023033"/>
    </source>
</evidence>
<dbReference type="InterPro" id="IPR017972">
    <property type="entry name" value="Cyt_P450_CS"/>
</dbReference>
<dbReference type="InterPro" id="IPR001128">
    <property type="entry name" value="Cyt_P450"/>
</dbReference>
<comment type="cofactor">
    <cofactor evidence="16">
        <name>FAD</name>
        <dbReference type="ChEBI" id="CHEBI:57692"/>
    </cofactor>
    <cofactor evidence="16">
        <name>FMN</name>
        <dbReference type="ChEBI" id="CHEBI:58210"/>
    </cofactor>
</comment>
<evidence type="ECO:0000256" key="7">
    <source>
        <dbReference type="ARBA" id="ARBA00022723"/>
    </source>
</evidence>
<dbReference type="PROSITE" id="PS50902">
    <property type="entry name" value="FLAVODOXIN_LIKE"/>
    <property type="match status" value="1"/>
</dbReference>
<evidence type="ECO:0000256" key="5">
    <source>
        <dbReference type="ARBA" id="ARBA00022630"/>
    </source>
</evidence>
<feature type="binding site" description="axial binding residue" evidence="17">
    <location>
        <position position="407"/>
    </location>
    <ligand>
        <name>heme</name>
        <dbReference type="ChEBI" id="CHEBI:30413"/>
    </ligand>
    <ligandPart>
        <name>Fe</name>
        <dbReference type="ChEBI" id="CHEBI:18248"/>
    </ligandPart>
</feature>
<dbReference type="Gene3D" id="2.40.30.10">
    <property type="entry name" value="Translation factors"/>
    <property type="match status" value="1"/>
</dbReference>
<evidence type="ECO:0000256" key="17">
    <source>
        <dbReference type="PIRSR" id="PIRSR000209-1"/>
    </source>
</evidence>
<dbReference type="PRINTS" id="PR00463">
    <property type="entry name" value="EP450I"/>
</dbReference>
<name>A0A0B7K8H0_BIOOC</name>
<dbReference type="GO" id="GO:0020037">
    <property type="term" value="F:heme binding"/>
    <property type="evidence" value="ECO:0007669"/>
    <property type="project" value="UniProtKB-UniRule"/>
</dbReference>
<organism evidence="21">
    <name type="scientific">Bionectria ochroleuca</name>
    <name type="common">Gliocladium roseum</name>
    <dbReference type="NCBI Taxonomy" id="29856"/>
    <lineage>
        <taxon>Eukaryota</taxon>
        <taxon>Fungi</taxon>
        <taxon>Dikarya</taxon>
        <taxon>Ascomycota</taxon>
        <taxon>Pezizomycotina</taxon>
        <taxon>Sordariomycetes</taxon>
        <taxon>Hypocreomycetidae</taxon>
        <taxon>Hypocreales</taxon>
        <taxon>Bionectriaceae</taxon>
        <taxon>Clonostachys</taxon>
    </lineage>
</organism>
<comment type="catalytic activity">
    <reaction evidence="15 16">
        <text>2 oxidized [cytochrome P450] + NADPH = 2 reduced [cytochrome P450] + NADP(+) + H(+)</text>
        <dbReference type="Rhea" id="RHEA:24040"/>
        <dbReference type="Rhea" id="RHEA-COMP:14627"/>
        <dbReference type="Rhea" id="RHEA-COMP:14628"/>
        <dbReference type="ChEBI" id="CHEBI:15378"/>
        <dbReference type="ChEBI" id="CHEBI:55376"/>
        <dbReference type="ChEBI" id="CHEBI:57783"/>
        <dbReference type="ChEBI" id="CHEBI:58349"/>
        <dbReference type="ChEBI" id="CHEBI:60344"/>
        <dbReference type="EC" id="1.6.2.4"/>
    </reaction>
</comment>
<dbReference type="GO" id="GO:0005506">
    <property type="term" value="F:iron ion binding"/>
    <property type="evidence" value="ECO:0007669"/>
    <property type="project" value="UniProtKB-UniRule"/>
</dbReference>
<dbReference type="InterPro" id="IPR001433">
    <property type="entry name" value="OxRdtase_FAD/NAD-bd"/>
</dbReference>
<keyword evidence="13 16" id="KW-0503">Monooxygenase</keyword>
<dbReference type="CDD" id="cd11068">
    <property type="entry name" value="CYP120A1"/>
    <property type="match status" value="1"/>
</dbReference>
<dbReference type="SUPFAM" id="SSF63380">
    <property type="entry name" value="Riboflavin synthase domain-like"/>
    <property type="match status" value="1"/>
</dbReference>
<keyword evidence="9 16" id="KW-0521">NADP</keyword>
<comment type="catalytic activity">
    <reaction evidence="14 16">
        <text>an organic molecule + reduced [NADPH--hemoprotein reductase] + O2 = an alcohol + oxidized [NADPH--hemoprotein reductase] + H2O + H(+)</text>
        <dbReference type="Rhea" id="RHEA:17149"/>
        <dbReference type="Rhea" id="RHEA-COMP:11964"/>
        <dbReference type="Rhea" id="RHEA-COMP:11965"/>
        <dbReference type="ChEBI" id="CHEBI:15377"/>
        <dbReference type="ChEBI" id="CHEBI:15378"/>
        <dbReference type="ChEBI" id="CHEBI:15379"/>
        <dbReference type="ChEBI" id="CHEBI:30879"/>
        <dbReference type="ChEBI" id="CHEBI:57618"/>
        <dbReference type="ChEBI" id="CHEBI:58210"/>
        <dbReference type="ChEBI" id="CHEBI:142491"/>
        <dbReference type="EC" id="1.14.14.1"/>
    </reaction>
</comment>
<dbReference type="PANTHER" id="PTHR19384:SF127">
    <property type="entry name" value="BIFUNCTIONAL CYTOCHROME P450_NADPH--P450 REDUCTASE"/>
    <property type="match status" value="1"/>
</dbReference>
<dbReference type="PROSITE" id="PS00086">
    <property type="entry name" value="CYTOCHROME_P450"/>
    <property type="match status" value="1"/>
</dbReference>
<evidence type="ECO:0000259" key="20">
    <source>
        <dbReference type="PROSITE" id="PS51384"/>
    </source>
</evidence>
<dbReference type="InterPro" id="IPR003097">
    <property type="entry name" value="CysJ-like_FAD-binding"/>
</dbReference>
<feature type="region of interest" description="Disordered" evidence="18">
    <location>
        <begin position="466"/>
        <end position="489"/>
    </location>
</feature>